<feature type="transmembrane region" description="Helical" evidence="9">
    <location>
        <begin position="27"/>
        <end position="49"/>
    </location>
</feature>
<dbReference type="PROSITE" id="PS00143">
    <property type="entry name" value="INSULINASE"/>
    <property type="match status" value="1"/>
</dbReference>
<dbReference type="GO" id="GO:0004222">
    <property type="term" value="F:metalloendopeptidase activity"/>
    <property type="evidence" value="ECO:0007669"/>
    <property type="project" value="InterPro"/>
</dbReference>
<dbReference type="Gene3D" id="3.30.830.10">
    <property type="entry name" value="Metalloenzyme, LuxS/M16 peptidase-like"/>
    <property type="match status" value="4"/>
</dbReference>
<feature type="domain" description="Peptidase M16 C-terminal" evidence="11">
    <location>
        <begin position="750"/>
        <end position="920"/>
    </location>
</feature>
<dbReference type="InterPro" id="IPR007863">
    <property type="entry name" value="Peptidase_M16_C"/>
</dbReference>
<keyword evidence="9" id="KW-1133">Transmembrane helix</keyword>
<evidence type="ECO:0000259" key="10">
    <source>
        <dbReference type="Pfam" id="PF00675"/>
    </source>
</evidence>
<accession>A0A1H7BP61</accession>
<dbReference type="PANTHER" id="PTHR43690">
    <property type="entry name" value="NARDILYSIN"/>
    <property type="match status" value="1"/>
</dbReference>
<dbReference type="Pfam" id="PF00675">
    <property type="entry name" value="Peptidase_M16"/>
    <property type="match status" value="1"/>
</dbReference>
<evidence type="ECO:0000256" key="8">
    <source>
        <dbReference type="RuleBase" id="RU004447"/>
    </source>
</evidence>
<dbReference type="GO" id="GO:0006508">
    <property type="term" value="P:proteolysis"/>
    <property type="evidence" value="ECO:0007669"/>
    <property type="project" value="UniProtKB-KW"/>
</dbReference>
<keyword evidence="13" id="KW-1185">Reference proteome</keyword>
<dbReference type="GO" id="GO:0046872">
    <property type="term" value="F:metal ion binding"/>
    <property type="evidence" value="ECO:0007669"/>
    <property type="project" value="UniProtKB-KW"/>
</dbReference>
<keyword evidence="3 12" id="KW-0645">Protease</keyword>
<evidence type="ECO:0000313" key="12">
    <source>
        <dbReference type="EMBL" id="SEJ79016.1"/>
    </source>
</evidence>
<proteinExistence type="inferred from homology"/>
<dbReference type="EMBL" id="FNZH01000013">
    <property type="protein sequence ID" value="SEJ79016.1"/>
    <property type="molecule type" value="Genomic_DNA"/>
</dbReference>
<evidence type="ECO:0000256" key="4">
    <source>
        <dbReference type="ARBA" id="ARBA00022723"/>
    </source>
</evidence>
<keyword evidence="9" id="KW-0472">Membrane</keyword>
<keyword evidence="7" id="KW-0482">Metalloprotease</keyword>
<dbReference type="SUPFAM" id="SSF63411">
    <property type="entry name" value="LuxS/MPP-like metallohydrolase"/>
    <property type="match status" value="4"/>
</dbReference>
<keyword evidence="5" id="KW-0378">Hydrolase</keyword>
<evidence type="ECO:0000313" key="13">
    <source>
        <dbReference type="Proteomes" id="UP000199403"/>
    </source>
</evidence>
<dbReference type="InterPro" id="IPR001431">
    <property type="entry name" value="Pept_M16_Zn_BS"/>
</dbReference>
<gene>
    <name evidence="12" type="ORF">SAMN05192553_11353</name>
</gene>
<comment type="similarity">
    <text evidence="2 8">Belongs to the peptidase M16 family.</text>
</comment>
<evidence type="ECO:0000256" key="3">
    <source>
        <dbReference type="ARBA" id="ARBA00022670"/>
    </source>
</evidence>
<evidence type="ECO:0000256" key="9">
    <source>
        <dbReference type="SAM" id="Phobius"/>
    </source>
</evidence>
<dbReference type="PANTHER" id="PTHR43690:SF34">
    <property type="entry name" value="ZINC PROTEASE PQQL-LIKE"/>
    <property type="match status" value="1"/>
</dbReference>
<dbReference type="STRING" id="1416801.SAMN05192553_11353"/>
<dbReference type="InterPro" id="IPR011249">
    <property type="entry name" value="Metalloenz_LuxS/M16"/>
</dbReference>
<protein>
    <submittedName>
        <fullName evidence="12">Zinc protease</fullName>
    </submittedName>
</protein>
<keyword evidence="6" id="KW-0862">Zinc</keyword>
<reference evidence="13" key="1">
    <citation type="submission" date="2016-10" db="EMBL/GenBank/DDBJ databases">
        <authorList>
            <person name="Varghese N."/>
            <person name="Submissions S."/>
        </authorList>
    </citation>
    <scope>NUCLEOTIDE SEQUENCE [LARGE SCALE GENOMIC DNA]</scope>
    <source>
        <strain evidence="13">IBRC-M 10761</strain>
    </source>
</reference>
<evidence type="ECO:0000256" key="6">
    <source>
        <dbReference type="ARBA" id="ARBA00022833"/>
    </source>
</evidence>
<evidence type="ECO:0000256" key="1">
    <source>
        <dbReference type="ARBA" id="ARBA00001947"/>
    </source>
</evidence>
<evidence type="ECO:0000259" key="11">
    <source>
        <dbReference type="Pfam" id="PF05193"/>
    </source>
</evidence>
<dbReference type="InterPro" id="IPR011765">
    <property type="entry name" value="Pept_M16_N"/>
</dbReference>
<evidence type="ECO:0000256" key="2">
    <source>
        <dbReference type="ARBA" id="ARBA00007261"/>
    </source>
</evidence>
<evidence type="ECO:0000256" key="7">
    <source>
        <dbReference type="ARBA" id="ARBA00023049"/>
    </source>
</evidence>
<dbReference type="InterPro" id="IPR050626">
    <property type="entry name" value="Peptidase_M16"/>
</dbReference>
<evidence type="ECO:0000256" key="5">
    <source>
        <dbReference type="ARBA" id="ARBA00022801"/>
    </source>
</evidence>
<dbReference type="AlphaFoldDB" id="A0A1H7BP61"/>
<sequence>MGDEISEGPCKNPIYSRDILKHRGDSALFTGNIFQIAYLFAILNSLYLVDPPLYRLMKEKIKLLVFSFCLLANSTRGQFAPTDSVPLDERVHVGQLDNGLQYYIQSNPKPENKLELRLAIKAGSMQEREDQLGLAHFVEHMAFNGSENFEKNELISYLQSIGVAFGSDLNAYTSFDETVYILPIPTDEEEKIRNGFRVLRDWAGGLLLESEDIDAERGIVVEEWRTGQGVDQRLRDAYLPVLLHDSRYANRLPIGDMDIIRGASEEVIRDFYRDWYRPDLMGIVAVGDLDPDRIEALIREYFSDLSNPADAPEREYYEVPEHEANFVKIVTDEEAPGIQVQLYYKHPPASSGTYAAYKERVLRTMIGGMLTQRLDEIRQTPDAPFIFAGARYGKLVKSLEFFTTSGVVGPGKASEGLRSFLEENRRAMQHGFTESELERVKRSLLNSAERSFKERDKAESRSLVGKYVSHFLNETFADDPAHRYRLYSQMIPAITLDEVNALIGDLIRETNTVVIVTAPEKDKESLPTEAELLQVLNESTNWETSPYEEKELRENLLLSLPEPGKVVDVSVVEGVDITSLLLDNGLKVHFKPTDFKNDEILFTGSSEGGTSLYPDRDHYHASYAGTAVNVMGVGDFSPSDLRKVLAGKNVQVTPNIGTYSETLSGSTSPRDIELALQLIHLYFSSPRMDRELWDVFLQNQKNQLESAQVNPDFQFNKRVNEIISNGNPRAMGVFDPEQLDSIRVERSLEIFEERFSNAADFEFLFTGNVDLKEVIPLIERYLGSIPGEPATEKEDFRDLGITAPQDQTELIKVGMDEKSQVILYFNGEMDYDLEKSQQLSYLGEILTIKLIETLREEIGGVYGVSARGSLGKVPRERFSFVVNFPCGPEAVPELTQAVWEEIKKIQEHGPEPEDLEKVRETKRISLEENLRRNGFWHGQISAAITGDMPLDTVLGASDRVLGVTGPQVQALARELLKPEYLLKIIRYPADYQED</sequence>
<feature type="domain" description="Peptidase M16 C-terminal" evidence="11">
    <location>
        <begin position="265"/>
        <end position="444"/>
    </location>
</feature>
<organism evidence="12 13">
    <name type="scientific">Cyclobacterium xiamenense</name>
    <dbReference type="NCBI Taxonomy" id="1297121"/>
    <lineage>
        <taxon>Bacteria</taxon>
        <taxon>Pseudomonadati</taxon>
        <taxon>Bacteroidota</taxon>
        <taxon>Cytophagia</taxon>
        <taxon>Cytophagales</taxon>
        <taxon>Cyclobacteriaceae</taxon>
        <taxon>Cyclobacterium</taxon>
    </lineage>
</organism>
<dbReference type="Pfam" id="PF05193">
    <property type="entry name" value="Peptidase_M16_C"/>
    <property type="match status" value="2"/>
</dbReference>
<comment type="cofactor">
    <cofactor evidence="1">
        <name>Zn(2+)</name>
        <dbReference type="ChEBI" id="CHEBI:29105"/>
    </cofactor>
</comment>
<dbReference type="Proteomes" id="UP000199403">
    <property type="component" value="Unassembled WGS sequence"/>
</dbReference>
<name>A0A1H7BP61_9BACT</name>
<keyword evidence="4" id="KW-0479">Metal-binding</keyword>
<keyword evidence="9" id="KW-0812">Transmembrane</keyword>
<feature type="domain" description="Peptidase M16 N-terminal" evidence="10">
    <location>
        <begin position="109"/>
        <end position="225"/>
    </location>
</feature>